<dbReference type="Gene3D" id="3.30.420.10">
    <property type="entry name" value="Ribonuclease H-like superfamily/Ribonuclease H"/>
    <property type="match status" value="1"/>
</dbReference>
<organism evidence="2 3">
    <name type="scientific">Kineothrix alysoides</name>
    <dbReference type="NCBI Taxonomy" id="1469948"/>
    <lineage>
        <taxon>Bacteria</taxon>
        <taxon>Bacillati</taxon>
        <taxon>Bacillota</taxon>
        <taxon>Clostridia</taxon>
        <taxon>Lachnospirales</taxon>
        <taxon>Lachnospiraceae</taxon>
        <taxon>Kineothrix</taxon>
    </lineage>
</organism>
<dbReference type="Pfam" id="PF13683">
    <property type="entry name" value="rve_3"/>
    <property type="match status" value="1"/>
</dbReference>
<dbReference type="AlphaFoldDB" id="A0A4V2QBF4"/>
<dbReference type="Pfam" id="PF00665">
    <property type="entry name" value="rve"/>
    <property type="match status" value="1"/>
</dbReference>
<evidence type="ECO:0000259" key="1">
    <source>
        <dbReference type="PROSITE" id="PS50994"/>
    </source>
</evidence>
<proteinExistence type="predicted"/>
<comment type="caution">
    <text evidence="2">The sequence shown here is derived from an EMBL/GenBank/DDBJ whole genome shotgun (WGS) entry which is preliminary data.</text>
</comment>
<evidence type="ECO:0000313" key="2">
    <source>
        <dbReference type="EMBL" id="TCL56182.1"/>
    </source>
</evidence>
<reference evidence="2 3" key="1">
    <citation type="submission" date="2019-03" db="EMBL/GenBank/DDBJ databases">
        <title>Genomic Encyclopedia of Type Strains, Phase IV (KMG-IV): sequencing the most valuable type-strain genomes for metagenomic binning, comparative biology and taxonomic classification.</title>
        <authorList>
            <person name="Goeker M."/>
        </authorList>
    </citation>
    <scope>NUCLEOTIDE SEQUENCE [LARGE SCALE GENOMIC DNA]</scope>
    <source>
        <strain evidence="2 3">DSM 100556</strain>
    </source>
</reference>
<dbReference type="InterPro" id="IPR050900">
    <property type="entry name" value="Transposase_IS3/IS150/IS904"/>
</dbReference>
<accession>A0A4V2QBF4</accession>
<keyword evidence="3" id="KW-1185">Reference proteome</keyword>
<dbReference type="InterPro" id="IPR036397">
    <property type="entry name" value="RNaseH_sf"/>
</dbReference>
<dbReference type="STRING" id="1469948.GCA_000732725_00579"/>
<dbReference type="GO" id="GO:0015074">
    <property type="term" value="P:DNA integration"/>
    <property type="evidence" value="ECO:0007669"/>
    <property type="project" value="InterPro"/>
</dbReference>
<sequence>MTSIMDLYSRKIISWVLSDTLESKWVIEALKKAKRVRNIDNPLVIHSDRGVQYVCSDYFKETAEMQRSYSKKAYPWDNACIESFHALIKREWINRFKILDYDHAYRLVFQYIETFYNTVRIHSHCDYLSPDKYEKKFWQELKKIELKLDNFKGYEKSSRLTCTFS</sequence>
<dbReference type="SUPFAM" id="SSF53098">
    <property type="entry name" value="Ribonuclease H-like"/>
    <property type="match status" value="1"/>
</dbReference>
<dbReference type="PANTHER" id="PTHR46889">
    <property type="entry name" value="TRANSPOSASE INSF FOR INSERTION SEQUENCE IS3B-RELATED"/>
    <property type="match status" value="1"/>
</dbReference>
<evidence type="ECO:0000313" key="3">
    <source>
        <dbReference type="Proteomes" id="UP000295718"/>
    </source>
</evidence>
<dbReference type="EMBL" id="SLUO01000012">
    <property type="protein sequence ID" value="TCL56182.1"/>
    <property type="molecule type" value="Genomic_DNA"/>
</dbReference>
<dbReference type="Proteomes" id="UP000295718">
    <property type="component" value="Unassembled WGS sequence"/>
</dbReference>
<dbReference type="InterPro" id="IPR012337">
    <property type="entry name" value="RNaseH-like_sf"/>
</dbReference>
<dbReference type="GO" id="GO:0003676">
    <property type="term" value="F:nucleic acid binding"/>
    <property type="evidence" value="ECO:0007669"/>
    <property type="project" value="InterPro"/>
</dbReference>
<dbReference type="PROSITE" id="PS50994">
    <property type="entry name" value="INTEGRASE"/>
    <property type="match status" value="1"/>
</dbReference>
<dbReference type="InterPro" id="IPR001584">
    <property type="entry name" value="Integrase_cat-core"/>
</dbReference>
<name>A0A4V2QBF4_9FIRM</name>
<feature type="domain" description="Integrase catalytic" evidence="1">
    <location>
        <begin position="1"/>
        <end position="137"/>
    </location>
</feature>
<gene>
    <name evidence="2" type="ORF">EDD76_1129</name>
</gene>
<protein>
    <submittedName>
        <fullName evidence="2">Integrase-like protein</fullName>
    </submittedName>
</protein>
<dbReference type="PANTHER" id="PTHR46889:SF4">
    <property type="entry name" value="TRANSPOSASE INSO FOR INSERTION SEQUENCE ELEMENT IS911B-RELATED"/>
    <property type="match status" value="1"/>
</dbReference>